<protein>
    <submittedName>
        <fullName evidence="3">Uncharacterized protein</fullName>
    </submittedName>
</protein>
<evidence type="ECO:0000256" key="1">
    <source>
        <dbReference type="SAM" id="MobiDB-lite"/>
    </source>
</evidence>
<proteinExistence type="predicted"/>
<dbReference type="AlphaFoldDB" id="A0A1E7FPU4"/>
<dbReference type="InParanoid" id="A0A1E7FPU4"/>
<keyword evidence="4" id="KW-1185">Reference proteome</keyword>
<feature type="transmembrane region" description="Helical" evidence="2">
    <location>
        <begin position="399"/>
        <end position="421"/>
    </location>
</feature>
<keyword evidence="2" id="KW-1133">Transmembrane helix</keyword>
<feature type="region of interest" description="Disordered" evidence="1">
    <location>
        <begin position="39"/>
        <end position="64"/>
    </location>
</feature>
<reference evidence="3 4" key="1">
    <citation type="submission" date="2016-09" db="EMBL/GenBank/DDBJ databases">
        <title>Extensive genetic diversity and differential bi-allelic expression allows diatom success in the polar Southern Ocean.</title>
        <authorList>
            <consortium name="DOE Joint Genome Institute"/>
            <person name="Mock T."/>
            <person name="Otillar R.P."/>
            <person name="Strauss J."/>
            <person name="Dupont C."/>
            <person name="Frickenhaus S."/>
            <person name="Maumus F."/>
            <person name="Mcmullan M."/>
            <person name="Sanges R."/>
            <person name="Schmutz J."/>
            <person name="Toseland A."/>
            <person name="Valas R."/>
            <person name="Veluchamy A."/>
            <person name="Ward B.J."/>
            <person name="Allen A."/>
            <person name="Barry K."/>
            <person name="Falciatore A."/>
            <person name="Ferrante M."/>
            <person name="Fortunato A.E."/>
            <person name="Gloeckner G."/>
            <person name="Gruber A."/>
            <person name="Hipkin R."/>
            <person name="Janech M."/>
            <person name="Kroth P."/>
            <person name="Leese F."/>
            <person name="Lindquist E."/>
            <person name="Lyon B.R."/>
            <person name="Martin J."/>
            <person name="Mayer C."/>
            <person name="Parker M."/>
            <person name="Quesneville H."/>
            <person name="Raymond J."/>
            <person name="Uhlig C."/>
            <person name="Valentin K.U."/>
            <person name="Worden A.Z."/>
            <person name="Armbrust E.V."/>
            <person name="Bowler C."/>
            <person name="Green B."/>
            <person name="Moulton V."/>
            <person name="Van Oosterhout C."/>
            <person name="Grigoriev I."/>
        </authorList>
    </citation>
    <scope>NUCLEOTIDE SEQUENCE [LARGE SCALE GENOMIC DNA]</scope>
    <source>
        <strain evidence="3 4">CCMP1102</strain>
    </source>
</reference>
<keyword evidence="2" id="KW-0472">Membrane</keyword>
<dbReference type="EMBL" id="KV784355">
    <property type="protein sequence ID" value="OEU19823.1"/>
    <property type="molecule type" value="Genomic_DNA"/>
</dbReference>
<accession>A0A1E7FPU4</accession>
<keyword evidence="2" id="KW-0812">Transmembrane</keyword>
<feature type="compositionally biased region" description="Polar residues" evidence="1">
    <location>
        <begin position="345"/>
        <end position="356"/>
    </location>
</feature>
<feature type="region of interest" description="Disordered" evidence="1">
    <location>
        <begin position="305"/>
        <end position="375"/>
    </location>
</feature>
<evidence type="ECO:0000313" key="4">
    <source>
        <dbReference type="Proteomes" id="UP000095751"/>
    </source>
</evidence>
<organism evidence="3 4">
    <name type="scientific">Fragilariopsis cylindrus CCMP1102</name>
    <dbReference type="NCBI Taxonomy" id="635003"/>
    <lineage>
        <taxon>Eukaryota</taxon>
        <taxon>Sar</taxon>
        <taxon>Stramenopiles</taxon>
        <taxon>Ochrophyta</taxon>
        <taxon>Bacillariophyta</taxon>
        <taxon>Bacillariophyceae</taxon>
        <taxon>Bacillariophycidae</taxon>
        <taxon>Bacillariales</taxon>
        <taxon>Bacillariaceae</taxon>
        <taxon>Fragilariopsis</taxon>
    </lineage>
</organism>
<dbReference type="KEGG" id="fcy:FRACYDRAFT_235884"/>
<evidence type="ECO:0000313" key="3">
    <source>
        <dbReference type="EMBL" id="OEU19823.1"/>
    </source>
</evidence>
<feature type="compositionally biased region" description="Basic and acidic residues" evidence="1">
    <location>
        <begin position="43"/>
        <end position="59"/>
    </location>
</feature>
<sequence length="426" mass="48459">MKIIRGSKRKSFQFESGDEEIRIGDSVVQIENGNAIDYSMNVDHNDDNNNERKYNREGNGEMDEEYEQQQQRQKILPKGSHHDIEKQNLSSCPDFMMNNEEDLLDKTFDSMESFACQERSNIYPCNVSSPSPVFSCRKLLPVENNGVVEGYDIEVLSSYINQQEGNNNNNIQVIESEASYDPELEQQRTNKPKNIDDGTISKKKGGDIFGFMSGKFADILLRQNNRSFSKLSEESESVEDPPITTNDSAINELILANGHDNLEWTVSDQDIMVAQLPVLQQQQDQDQEMDAVDFISNRINRGNSLLDIEGGSSKEDSTSSNNLSENQDRSKKLRQQKRAIEKKQFSSAARSNSQTIIMIPKEEEETAAETESYTSTNKLQIGSSLSTKQIEEFHFRRRVYLTVTIFLISIGMIILAMGIFWPTKHL</sequence>
<name>A0A1E7FPU4_9STRA</name>
<dbReference type="Proteomes" id="UP000095751">
    <property type="component" value="Unassembled WGS sequence"/>
</dbReference>
<gene>
    <name evidence="3" type="ORF">FRACYDRAFT_235884</name>
</gene>
<evidence type="ECO:0000256" key="2">
    <source>
        <dbReference type="SAM" id="Phobius"/>
    </source>
</evidence>